<keyword evidence="2" id="KW-1185">Reference proteome</keyword>
<evidence type="ECO:0000313" key="1">
    <source>
        <dbReference type="EMBL" id="KGO94797.1"/>
    </source>
</evidence>
<dbReference type="STRING" id="1121898.GCA_000422725_00753"/>
<evidence type="ECO:0000313" key="2">
    <source>
        <dbReference type="Proteomes" id="UP000030111"/>
    </source>
</evidence>
<reference evidence="1 2" key="1">
    <citation type="submission" date="2013-09" db="EMBL/GenBank/DDBJ databases">
        <authorList>
            <person name="Zeng Z."/>
            <person name="Chen C."/>
        </authorList>
    </citation>
    <scope>NUCLEOTIDE SEQUENCE [LARGE SCALE GENOMIC DNA]</scope>
    <source>
        <strain evidence="1 2">WB 4.1-42</strain>
    </source>
</reference>
<gene>
    <name evidence="1" type="ORF">Q766_01400</name>
</gene>
<proteinExistence type="predicted"/>
<accession>A0A0A2MQ46</accession>
<organism evidence="1 2">
    <name type="scientific">Flavobacterium subsaxonicum WB 4.1-42 = DSM 21790</name>
    <dbReference type="NCBI Taxonomy" id="1121898"/>
    <lineage>
        <taxon>Bacteria</taxon>
        <taxon>Pseudomonadati</taxon>
        <taxon>Bacteroidota</taxon>
        <taxon>Flavobacteriia</taxon>
        <taxon>Flavobacteriales</taxon>
        <taxon>Flavobacteriaceae</taxon>
        <taxon>Flavobacterium</taxon>
    </lineage>
</organism>
<sequence>MDIIFKDKGKNIISEEHAIGINEYYKAFYKNDVLILEEYYYNTRLAGMDYYNFDNQDHKSILDTYLQDYKDVGIVEYTPYTNGYKLTTTFGYNEDGLYVTNLDLYNPEGELIGHQSLYDGVPDYYHTRKYYYNREENPEKYLFECTYREETGELWELDWNNEHINNSGQDSFVLTNTPKDIEALLALTGMSRELADYYMNSNVVPDFAKK</sequence>
<name>A0A0A2MQ46_9FLAO</name>
<dbReference type="AlphaFoldDB" id="A0A0A2MQ46"/>
<protein>
    <submittedName>
        <fullName evidence="1">Uncharacterized protein</fullName>
    </submittedName>
</protein>
<dbReference type="EMBL" id="JRLY01000001">
    <property type="protein sequence ID" value="KGO94797.1"/>
    <property type="molecule type" value="Genomic_DNA"/>
</dbReference>
<dbReference type="RefSeq" id="WP_026992177.1">
    <property type="nucleotide sequence ID" value="NZ_JRLY01000001.1"/>
</dbReference>
<dbReference type="eggNOG" id="ENOG50345YS">
    <property type="taxonomic scope" value="Bacteria"/>
</dbReference>
<comment type="caution">
    <text evidence="1">The sequence shown here is derived from an EMBL/GenBank/DDBJ whole genome shotgun (WGS) entry which is preliminary data.</text>
</comment>
<dbReference type="Proteomes" id="UP000030111">
    <property type="component" value="Unassembled WGS sequence"/>
</dbReference>